<keyword evidence="2" id="KW-1185">Reference proteome</keyword>
<keyword evidence="1" id="KW-0472">Membrane</keyword>
<feature type="transmembrane region" description="Helical" evidence="1">
    <location>
        <begin position="6"/>
        <end position="26"/>
    </location>
</feature>
<keyword evidence="1" id="KW-1133">Transmembrane helix</keyword>
<dbReference type="InterPro" id="IPR006876">
    <property type="entry name" value="LMBR1-like_membr_prot"/>
</dbReference>
<dbReference type="Pfam" id="PF04791">
    <property type="entry name" value="LMBR1"/>
    <property type="match status" value="1"/>
</dbReference>
<sequence length="129" mass="14909">MGAGPLIIELITVFILTGFLLNKVIWQLASSTFNCYNINIHWMTFYNRCKLERNKIAISLGQNSTELCEEPGGYVPDRVLLSLWRIVYWTAQCLTWLVSNIIQFLATFHSSLIYNTASEKILFISSQYY</sequence>
<reference evidence="3" key="1">
    <citation type="submission" date="2016-11" db="UniProtKB">
        <authorList>
            <consortium name="WormBaseParasite"/>
        </authorList>
    </citation>
    <scope>IDENTIFICATION</scope>
</reference>
<evidence type="ECO:0000313" key="3">
    <source>
        <dbReference type="WBParaSite" id="Hba_11135"/>
    </source>
</evidence>
<dbReference type="AlphaFoldDB" id="A0A1I7X105"/>
<dbReference type="Proteomes" id="UP000095283">
    <property type="component" value="Unplaced"/>
</dbReference>
<accession>A0A1I7X105</accession>
<evidence type="ECO:0000313" key="2">
    <source>
        <dbReference type="Proteomes" id="UP000095283"/>
    </source>
</evidence>
<protein>
    <submittedName>
        <fullName evidence="3">Anoctamin</fullName>
    </submittedName>
</protein>
<keyword evidence="1" id="KW-0812">Transmembrane</keyword>
<organism evidence="2 3">
    <name type="scientific">Heterorhabditis bacteriophora</name>
    <name type="common">Entomopathogenic nematode worm</name>
    <dbReference type="NCBI Taxonomy" id="37862"/>
    <lineage>
        <taxon>Eukaryota</taxon>
        <taxon>Metazoa</taxon>
        <taxon>Ecdysozoa</taxon>
        <taxon>Nematoda</taxon>
        <taxon>Chromadorea</taxon>
        <taxon>Rhabditida</taxon>
        <taxon>Rhabditina</taxon>
        <taxon>Rhabditomorpha</taxon>
        <taxon>Strongyloidea</taxon>
        <taxon>Heterorhabditidae</taxon>
        <taxon>Heterorhabditis</taxon>
    </lineage>
</organism>
<dbReference type="WBParaSite" id="Hba_11135">
    <property type="protein sequence ID" value="Hba_11135"/>
    <property type="gene ID" value="Hba_11135"/>
</dbReference>
<evidence type="ECO:0000256" key="1">
    <source>
        <dbReference type="SAM" id="Phobius"/>
    </source>
</evidence>
<name>A0A1I7X105_HETBA</name>
<proteinExistence type="predicted"/>